<reference evidence="1" key="1">
    <citation type="submission" date="2016-05" db="EMBL/GenBank/DDBJ databases">
        <authorList>
            <person name="Lavstsen T."/>
            <person name="Jespersen J.S."/>
        </authorList>
    </citation>
    <scope>NUCLEOTIDE SEQUENCE</scope>
    <source>
        <strain evidence="1">PFRJS10</strain>
    </source>
</reference>
<evidence type="ECO:0000313" key="1">
    <source>
        <dbReference type="EMBL" id="SBN37723.1"/>
    </source>
</evidence>
<organism evidence="1">
    <name type="scientific">Propionibacterium freudenreichii</name>
    <dbReference type="NCBI Taxonomy" id="1744"/>
    <lineage>
        <taxon>Bacteria</taxon>
        <taxon>Bacillati</taxon>
        <taxon>Actinomycetota</taxon>
        <taxon>Actinomycetes</taxon>
        <taxon>Propionibacteriales</taxon>
        <taxon>Propionibacteriaceae</taxon>
        <taxon>Propionibacterium</taxon>
    </lineage>
</organism>
<protein>
    <submittedName>
        <fullName evidence="1">Uncharacterized protein</fullName>
    </submittedName>
</protein>
<gene>
    <name evidence="1" type="ORF">PFR_JS10_80</name>
</gene>
<sequence>MVPPARVHCNFKGGEAPPGDQGNKAKGMPVLVRFKKMIVVLGLCAGLISVGGCSSHHDDNSMDGPQTEAEYNTEAASLTWPPGRPAPSPSHHLRTDLAYEPGNGVSDADQQWLCAWEVHYLGDPATRASDSLAQLVKFKGMHGYTKSYAVETKEAFDKMLSSLELGDAGPLQRDVTANCMVE</sequence>
<name>A0A2C7AQM6_9ACTN</name>
<dbReference type="EMBL" id="LT576035">
    <property type="protein sequence ID" value="SBN37723.1"/>
    <property type="molecule type" value="Genomic_DNA"/>
</dbReference>
<dbReference type="AlphaFoldDB" id="A0A2C7AQM6"/>
<accession>A0A2C7AQM6</accession>
<proteinExistence type="predicted"/>